<protein>
    <recommendedName>
        <fullName evidence="5 17">NADH-ubiquinone oxidoreductase chain 4</fullName>
        <ecNumber evidence="4 17">7.1.1.2</ecNumber>
    </recommendedName>
</protein>
<evidence type="ECO:0000259" key="19">
    <source>
        <dbReference type="Pfam" id="PF01059"/>
    </source>
</evidence>
<dbReference type="Pfam" id="PF01059">
    <property type="entry name" value="Oxidored_q5_N"/>
    <property type="match status" value="1"/>
</dbReference>
<keyword evidence="7 17" id="KW-0679">Respiratory chain</keyword>
<comment type="subcellular location">
    <subcellularLocation>
        <location evidence="2 17">Mitochondrion membrane</location>
        <topology evidence="2 17">Multi-pass membrane protein</topology>
    </subcellularLocation>
</comment>
<accession>A0A1L5BW89</accession>
<evidence type="ECO:0000256" key="9">
    <source>
        <dbReference type="ARBA" id="ARBA00022967"/>
    </source>
</evidence>
<dbReference type="GO" id="GO:0048039">
    <property type="term" value="F:ubiquinone binding"/>
    <property type="evidence" value="ECO:0007669"/>
    <property type="project" value="TreeGrafter"/>
</dbReference>
<proteinExistence type="inferred from homology"/>
<evidence type="ECO:0000256" key="10">
    <source>
        <dbReference type="ARBA" id="ARBA00022982"/>
    </source>
</evidence>
<dbReference type="InterPro" id="IPR003918">
    <property type="entry name" value="NADH_UbQ_OxRdtase"/>
</dbReference>
<keyword evidence="15 17" id="KW-0472">Membrane</keyword>
<keyword evidence="9" id="KW-1278">Translocase</keyword>
<keyword evidence="8 17" id="KW-0812">Transmembrane</keyword>
<evidence type="ECO:0000256" key="17">
    <source>
        <dbReference type="RuleBase" id="RU003297"/>
    </source>
</evidence>
<comment type="similarity">
    <text evidence="3 17">Belongs to the complex I subunit 4 family.</text>
</comment>
<evidence type="ECO:0000256" key="12">
    <source>
        <dbReference type="ARBA" id="ARBA00023027"/>
    </source>
</evidence>
<geneLocation type="mitochondrion" evidence="20"/>
<sequence>MLSLIFSVLGAVVVPLVWGESLIWVLVSMGLFLMASSDNLVFKSSLMGEIDVIGWALSLLSLWIVFLAVLGSKQVKLTKASPFLFISLNLLLLSALLVTFYVSNFMLFYLAFETCLVPIFLLILGWGYQPERAQAGIYMLFYTLFGSLPLFFFLFMQMNKGCAYMHSELYTEAQSVLNFFFFTGAFLVKFPMYSLHLWLLKAHVEAPLAGSMILAGVLLKLGGYGLVRVLSAWATAPVLLSEAILCLSVWGGLSVSLSCLRQTDMKLLIASSSVVHMGLCVSGLLILTEWGFKGALTTMVGHGLCSSGLFYLANVTYERTGSRSMTISKGMLSLMPSMCLWWFALLSSNVGSPPSLNLMGEILLISAVVNWSTCTITLVGSLSFFSACYSLYLFSLVQQGSYLGVKSSFNSGCVLEYLVTLAHWLPLNMMVLCAHWFV</sequence>
<reference evidence="20" key="1">
    <citation type="journal article" date="2016" name="BMC Genomics">
        <title>Evolution of mitochondrial genomes in Baikalian amphipods.</title>
        <authorList>
            <person name="Romanova E.V."/>
            <person name="Aleoshin V.V."/>
            <person name="Kamaltynov R.M."/>
            <person name="Mikhailov K.V."/>
            <person name="Logacheva M.D."/>
            <person name="Sirotinina E.A."/>
            <person name="Gornov A.Y."/>
            <person name="Anikin A.S."/>
            <person name="Sherbakov D.Y."/>
        </authorList>
    </citation>
    <scope>NUCLEOTIDE SEQUENCE</scope>
</reference>
<keyword evidence="13 17" id="KW-0830">Ubiquinone</keyword>
<evidence type="ECO:0000313" key="20">
    <source>
        <dbReference type="EMBL" id="APL97232.1"/>
    </source>
</evidence>
<comment type="function">
    <text evidence="17">Core subunit of the mitochondrial membrane respiratory chain NADH dehydrogenase (Complex I) which catalyzes electron transfer from NADH through the respiratory chain, using ubiquinone as an electron acceptor. Essential for the catalytic activity and assembly of complex I.</text>
</comment>
<dbReference type="GO" id="GO:0008137">
    <property type="term" value="F:NADH dehydrogenase (ubiquinone) activity"/>
    <property type="evidence" value="ECO:0007669"/>
    <property type="project" value="UniProtKB-UniRule"/>
</dbReference>
<feature type="transmembrane region" description="Helical" evidence="17">
    <location>
        <begin position="108"/>
        <end position="128"/>
    </location>
</feature>
<dbReference type="EC" id="7.1.1.2" evidence="4 17"/>
<dbReference type="Pfam" id="PF00361">
    <property type="entry name" value="Proton_antipo_M"/>
    <property type="match status" value="1"/>
</dbReference>
<evidence type="ECO:0000259" key="18">
    <source>
        <dbReference type="Pfam" id="PF00361"/>
    </source>
</evidence>
<feature type="transmembrane region" description="Helical" evidence="17">
    <location>
        <begin position="176"/>
        <end position="199"/>
    </location>
</feature>
<comment type="catalytic activity">
    <reaction evidence="16 17">
        <text>a ubiquinone + NADH + 5 H(+)(in) = a ubiquinol + NAD(+) + 4 H(+)(out)</text>
        <dbReference type="Rhea" id="RHEA:29091"/>
        <dbReference type="Rhea" id="RHEA-COMP:9565"/>
        <dbReference type="Rhea" id="RHEA-COMP:9566"/>
        <dbReference type="ChEBI" id="CHEBI:15378"/>
        <dbReference type="ChEBI" id="CHEBI:16389"/>
        <dbReference type="ChEBI" id="CHEBI:17976"/>
        <dbReference type="ChEBI" id="CHEBI:57540"/>
        <dbReference type="ChEBI" id="CHEBI:57945"/>
        <dbReference type="EC" id="7.1.1.2"/>
    </reaction>
</comment>
<dbReference type="PANTHER" id="PTHR43507:SF20">
    <property type="entry name" value="NADH-UBIQUINONE OXIDOREDUCTASE CHAIN 4"/>
    <property type="match status" value="1"/>
</dbReference>
<evidence type="ECO:0000256" key="15">
    <source>
        <dbReference type="ARBA" id="ARBA00023136"/>
    </source>
</evidence>
<dbReference type="GO" id="GO:0015990">
    <property type="term" value="P:electron transport coupled proton transport"/>
    <property type="evidence" value="ECO:0007669"/>
    <property type="project" value="TreeGrafter"/>
</dbReference>
<evidence type="ECO:0000256" key="8">
    <source>
        <dbReference type="ARBA" id="ARBA00022692"/>
    </source>
</evidence>
<dbReference type="InterPro" id="IPR001750">
    <property type="entry name" value="ND/Mrp_TM"/>
</dbReference>
<feature type="transmembrane region" description="Helical" evidence="17">
    <location>
        <begin position="206"/>
        <end position="227"/>
    </location>
</feature>
<evidence type="ECO:0000256" key="6">
    <source>
        <dbReference type="ARBA" id="ARBA00022448"/>
    </source>
</evidence>
<name>A0A1L5BW89_9CRUS</name>
<dbReference type="SMR" id="A0A1L5BW89"/>
<evidence type="ECO:0000256" key="2">
    <source>
        <dbReference type="ARBA" id="ARBA00004225"/>
    </source>
</evidence>
<keyword evidence="11 17" id="KW-1133">Transmembrane helix</keyword>
<keyword evidence="14 17" id="KW-0496">Mitochondrion</keyword>
<feature type="transmembrane region" description="Helical" evidence="17">
    <location>
        <begin position="239"/>
        <end position="260"/>
    </location>
</feature>
<feature type="transmembrane region" description="Helical" evidence="17">
    <location>
        <begin position="135"/>
        <end position="156"/>
    </location>
</feature>
<evidence type="ECO:0000256" key="14">
    <source>
        <dbReference type="ARBA" id="ARBA00023128"/>
    </source>
</evidence>
<feature type="transmembrane region" description="Helical" evidence="17">
    <location>
        <begin position="368"/>
        <end position="394"/>
    </location>
</feature>
<comment type="function">
    <text evidence="1">Core subunit of the mitochondrial membrane respiratory chain NADH dehydrogenase (Complex I) that is believed to belong to the minimal assembly required for catalysis. Complex I functions in the transfer of electrons from NADH to the respiratory chain. The immediate electron acceptor for the enzyme is believed to be ubiquinone.</text>
</comment>
<dbReference type="AlphaFoldDB" id="A0A1L5BW89"/>
<organism evidence="20">
    <name type="scientific">Crypturopus tuberculatus</name>
    <dbReference type="NCBI Taxonomy" id="686701"/>
    <lineage>
        <taxon>Eukaryota</taxon>
        <taxon>Metazoa</taxon>
        <taxon>Ecdysozoa</taxon>
        <taxon>Arthropoda</taxon>
        <taxon>Crustacea</taxon>
        <taxon>Multicrustacea</taxon>
        <taxon>Malacostraca</taxon>
        <taxon>Eumalacostraca</taxon>
        <taxon>Peracarida</taxon>
        <taxon>Amphipoda</taxon>
        <taxon>Senticaudata</taxon>
        <taxon>Gammarida</taxon>
        <taxon>Gammaridira</taxon>
        <taxon>Gammaroidea</taxon>
        <taxon>Micruropodidae</taxon>
        <taxon>Crypturopodinae</taxon>
        <taxon>Crypturopus</taxon>
    </lineage>
</organism>
<dbReference type="InterPro" id="IPR000260">
    <property type="entry name" value="NADH4_N"/>
</dbReference>
<dbReference type="GO" id="GO:0003954">
    <property type="term" value="F:NADH dehydrogenase activity"/>
    <property type="evidence" value="ECO:0007669"/>
    <property type="project" value="TreeGrafter"/>
</dbReference>
<keyword evidence="6 17" id="KW-0813">Transport</keyword>
<dbReference type="PRINTS" id="PR01437">
    <property type="entry name" value="NUOXDRDTASE4"/>
</dbReference>
<evidence type="ECO:0000256" key="7">
    <source>
        <dbReference type="ARBA" id="ARBA00022660"/>
    </source>
</evidence>
<evidence type="ECO:0000256" key="13">
    <source>
        <dbReference type="ARBA" id="ARBA00023075"/>
    </source>
</evidence>
<keyword evidence="12 17" id="KW-0520">NAD</keyword>
<dbReference type="GO" id="GO:0042773">
    <property type="term" value="P:ATP synthesis coupled electron transport"/>
    <property type="evidence" value="ECO:0007669"/>
    <property type="project" value="InterPro"/>
</dbReference>
<feature type="transmembrane region" description="Helical" evidence="17">
    <location>
        <begin position="329"/>
        <end position="348"/>
    </location>
</feature>
<feature type="transmembrane region" description="Helical" evidence="17">
    <location>
        <begin position="52"/>
        <end position="71"/>
    </location>
</feature>
<evidence type="ECO:0000256" key="16">
    <source>
        <dbReference type="ARBA" id="ARBA00049551"/>
    </source>
</evidence>
<evidence type="ECO:0000256" key="3">
    <source>
        <dbReference type="ARBA" id="ARBA00009025"/>
    </source>
</evidence>
<feature type="transmembrane region" description="Helical" evidence="17">
    <location>
        <begin position="299"/>
        <end position="317"/>
    </location>
</feature>
<gene>
    <name evidence="20" type="primary">ND4</name>
</gene>
<evidence type="ECO:0000256" key="5">
    <source>
        <dbReference type="ARBA" id="ARBA00021006"/>
    </source>
</evidence>
<feature type="transmembrane region" description="Helical" evidence="17">
    <location>
        <begin position="267"/>
        <end position="287"/>
    </location>
</feature>
<evidence type="ECO:0000256" key="1">
    <source>
        <dbReference type="ARBA" id="ARBA00003257"/>
    </source>
</evidence>
<dbReference type="EMBL" id="KX341963">
    <property type="protein sequence ID" value="APL97232.1"/>
    <property type="molecule type" value="Genomic_DNA"/>
</dbReference>
<feature type="transmembrane region" description="Helical" evidence="17">
    <location>
        <begin position="83"/>
        <end position="102"/>
    </location>
</feature>
<evidence type="ECO:0000256" key="11">
    <source>
        <dbReference type="ARBA" id="ARBA00022989"/>
    </source>
</evidence>
<feature type="domain" description="NADH:ubiquinone oxidoreductase chain 4 N-terminal" evidence="19">
    <location>
        <begin position="2"/>
        <end position="99"/>
    </location>
</feature>
<feature type="domain" description="NADH:quinone oxidoreductase/Mrp antiporter transmembrane" evidence="18">
    <location>
        <begin position="104"/>
        <end position="383"/>
    </location>
</feature>
<dbReference type="GO" id="GO:0031966">
    <property type="term" value="C:mitochondrial membrane"/>
    <property type="evidence" value="ECO:0007669"/>
    <property type="project" value="UniProtKB-SubCell"/>
</dbReference>
<dbReference type="PANTHER" id="PTHR43507">
    <property type="entry name" value="NADH-UBIQUINONE OXIDOREDUCTASE CHAIN 4"/>
    <property type="match status" value="1"/>
</dbReference>
<evidence type="ECO:0000256" key="4">
    <source>
        <dbReference type="ARBA" id="ARBA00012944"/>
    </source>
</evidence>
<keyword evidence="10 17" id="KW-0249">Electron transport</keyword>